<organism evidence="3 4">
    <name type="scientific">Syntrophobacter fumaroxidans (strain DSM 10017 / MPOB)</name>
    <dbReference type="NCBI Taxonomy" id="335543"/>
    <lineage>
        <taxon>Bacteria</taxon>
        <taxon>Pseudomonadati</taxon>
        <taxon>Thermodesulfobacteriota</taxon>
        <taxon>Syntrophobacteria</taxon>
        <taxon>Syntrophobacterales</taxon>
        <taxon>Syntrophobacteraceae</taxon>
        <taxon>Syntrophobacter</taxon>
    </lineage>
</organism>
<proteinExistence type="predicted"/>
<accession>A0LIP6</accession>
<dbReference type="EMBL" id="CP000478">
    <property type="protein sequence ID" value="ABK17298.1"/>
    <property type="molecule type" value="Genomic_DNA"/>
</dbReference>
<keyword evidence="2" id="KW-0812">Transmembrane</keyword>
<dbReference type="KEGG" id="sfu:Sfum_1611"/>
<reference evidence="3 4" key="1">
    <citation type="submission" date="2006-10" db="EMBL/GenBank/DDBJ databases">
        <title>Complete sequence of Syntrophobacter fumaroxidans MPOB.</title>
        <authorList>
            <consortium name="US DOE Joint Genome Institute"/>
            <person name="Copeland A."/>
            <person name="Lucas S."/>
            <person name="Lapidus A."/>
            <person name="Barry K."/>
            <person name="Detter J.C."/>
            <person name="Glavina del Rio T."/>
            <person name="Hammon N."/>
            <person name="Israni S."/>
            <person name="Pitluck S."/>
            <person name="Goltsman E.G."/>
            <person name="Martinez M."/>
            <person name="Schmutz J."/>
            <person name="Larimer F."/>
            <person name="Land M."/>
            <person name="Hauser L."/>
            <person name="Kyrpides N."/>
            <person name="Kim E."/>
            <person name="Boone D.R."/>
            <person name="Brockman F."/>
            <person name="Culley D."/>
            <person name="Ferry J."/>
            <person name="Gunsalus R."/>
            <person name="McInerney M.J."/>
            <person name="Morrison M."/>
            <person name="Plugge C."/>
            <person name="Rohlin L."/>
            <person name="Scholten J."/>
            <person name="Sieber J."/>
            <person name="Stams A.J.M."/>
            <person name="Worm P."/>
            <person name="Henstra A.M."/>
            <person name="Richardson P."/>
        </authorList>
    </citation>
    <scope>NUCLEOTIDE SEQUENCE [LARGE SCALE GENOMIC DNA]</scope>
    <source>
        <strain evidence="4">DSM 10017 / MPOB</strain>
    </source>
</reference>
<dbReference type="AlphaFoldDB" id="A0LIP6"/>
<keyword evidence="4" id="KW-1185">Reference proteome</keyword>
<sequence length="98" mass="10446" precursor="true">MKVFVGGVAAAFLGLIGVIAFSGQFFNLIAGAIPLVLLLGGAMAAYLGYDEVKEKLPFPKNREAEGEVGSEAGVKEEAEKYRQEVERLKAELEKAKSA</sequence>
<keyword evidence="2" id="KW-1133">Transmembrane helix</keyword>
<evidence type="ECO:0000256" key="2">
    <source>
        <dbReference type="SAM" id="Phobius"/>
    </source>
</evidence>
<gene>
    <name evidence="3" type="ordered locus">Sfum_1611</name>
</gene>
<name>A0LIP6_SYNFM</name>
<protein>
    <submittedName>
        <fullName evidence="3">Conserved hypothetical membrane protein</fullName>
    </submittedName>
</protein>
<evidence type="ECO:0000313" key="3">
    <source>
        <dbReference type="EMBL" id="ABK17298.1"/>
    </source>
</evidence>
<dbReference type="Proteomes" id="UP000001784">
    <property type="component" value="Chromosome"/>
</dbReference>
<feature type="coiled-coil region" evidence="1">
    <location>
        <begin position="71"/>
        <end position="98"/>
    </location>
</feature>
<dbReference type="HOGENOM" id="CLU_185101_0_0_7"/>
<keyword evidence="2" id="KW-0472">Membrane</keyword>
<keyword evidence="1" id="KW-0175">Coiled coil</keyword>
<dbReference type="eggNOG" id="ENOG50319CM">
    <property type="taxonomic scope" value="Bacteria"/>
</dbReference>
<dbReference type="InParanoid" id="A0LIP6"/>
<evidence type="ECO:0000313" key="4">
    <source>
        <dbReference type="Proteomes" id="UP000001784"/>
    </source>
</evidence>
<feature type="transmembrane region" description="Helical" evidence="2">
    <location>
        <begin position="30"/>
        <end position="49"/>
    </location>
</feature>
<evidence type="ECO:0000256" key="1">
    <source>
        <dbReference type="SAM" id="Coils"/>
    </source>
</evidence>
<dbReference type="RefSeq" id="WP_011698468.1">
    <property type="nucleotide sequence ID" value="NC_008554.1"/>
</dbReference>